<evidence type="ECO:0000256" key="2">
    <source>
        <dbReference type="ARBA" id="ARBA00022771"/>
    </source>
</evidence>
<keyword evidence="1" id="KW-0479">Metal-binding</keyword>
<dbReference type="GO" id="GO:0016925">
    <property type="term" value="P:protein sumoylation"/>
    <property type="evidence" value="ECO:0007669"/>
    <property type="project" value="TreeGrafter"/>
</dbReference>
<proteinExistence type="predicted"/>
<feature type="compositionally biased region" description="Polar residues" evidence="5">
    <location>
        <begin position="147"/>
        <end position="167"/>
    </location>
</feature>
<sequence>MPQREKPNQSQTVPPPDAHQIASSNETLNTFLGGRTRSWMTGGSSAVTNPRPAPVAPSNSRKRNKKRKASDTAPLTQNDNDIERDNIPTDQSSEQLTGARETARASTVLPSPALTDVPSPNGSNQVDCTNLDSSVHAKSVGPGRPVSKSNMNQGDSIHVATNTHQPNPVVASSTQVRHSIPQHARIAEAATLATVTNPATTGQARQTGDVPSRVNSTQHNSSTGSPIIHSRPSSTSEHRAKRPRVQEESRPECQEWLNQVQSRKAESEQARELNEVEGPRYDILSEACRNDEYFYIALHQTLCAWSLNREPVHRLYRGSAEPAVIDVAFEIMQTILRKNESMSKSHLQWFANFPHDTITSPVVGQTPYRAGQNAQQVVQPPLAASVSSSATNTTTPPLSLPHFDALAARVPTGGFGAASPTSVNEAYQHSSRGFQSVRRQNQLHIQTANPEARPLSAPVNQSPFEQQLLRRPSGAGSPLSSQNRALPLNGQIRTPVLPSNNVLSQGRASSFTLPPQGLAAAHEANASNSPVHVYSAGMPQVRSPAQMMNPHYAQAMQSPQYPPVYTQPNPPGHASVLQSHNYAAQPTVPRTPTFQGPVASNQIRQRPPVQQIPVSDYPRGPYGNDSLQVGLHQVEVRSPRRVPSHPGKGRFYQFVRSLVYEPTALEPQTGLRTLSFTVPERHIQGLSKKIEGNGLPFCYYSEGSYRYRLRICSQPETQATPTESDWVVAATSWPGHIFIDLNMQHLELRRKQHFNKDQPVELTDHLHEGENVLKISFPAVDQNTIRGYKYFMAIEIVQTISHGAVLNLVQSLRHMSKDKTEAKIQRRLQPSDSDDIIIEDETLTISLADPFSATRFSEPVRGSQCEHLECFDLETWLQTRPPKPPQNGGGPQQQGSEPSMVDVWKCPICSLDARPTSLWVDDYLAGVRQSLLSGGDMRTKSITVASDGKWAPVLDVDDSDDESTPVLQHRNVVNGNAGRQSRTSSMAAAATVIEILDDD</sequence>
<feature type="region of interest" description="Disordered" evidence="5">
    <location>
        <begin position="199"/>
        <end position="252"/>
    </location>
</feature>
<dbReference type="PROSITE" id="PS51044">
    <property type="entry name" value="ZF_SP_RING"/>
    <property type="match status" value="1"/>
</dbReference>
<evidence type="ECO:0000256" key="4">
    <source>
        <dbReference type="PROSITE-ProRule" id="PRU00452"/>
    </source>
</evidence>
<dbReference type="GO" id="GO:0000785">
    <property type="term" value="C:chromatin"/>
    <property type="evidence" value="ECO:0007669"/>
    <property type="project" value="TreeGrafter"/>
</dbReference>
<dbReference type="PANTHER" id="PTHR10782:SF4">
    <property type="entry name" value="TONALLI, ISOFORM E"/>
    <property type="match status" value="1"/>
</dbReference>
<dbReference type="Gene3D" id="3.30.40.10">
    <property type="entry name" value="Zinc/RING finger domain, C3HC4 (zinc finger)"/>
    <property type="match status" value="1"/>
</dbReference>
<comment type="caution">
    <text evidence="7">The sequence shown here is derived from an EMBL/GenBank/DDBJ whole genome shotgun (WGS) entry which is preliminary data.</text>
</comment>
<dbReference type="RefSeq" id="XP_031014769.1">
    <property type="nucleotide sequence ID" value="XM_031161141.1"/>
</dbReference>
<dbReference type="GeneID" id="41996437"/>
<dbReference type="InterPro" id="IPR013083">
    <property type="entry name" value="Znf_RING/FYVE/PHD"/>
</dbReference>
<gene>
    <name evidence="7" type="ORF">FIESC28_06999</name>
</gene>
<dbReference type="GO" id="GO:0061665">
    <property type="term" value="F:SUMO ligase activity"/>
    <property type="evidence" value="ECO:0007669"/>
    <property type="project" value="TreeGrafter"/>
</dbReference>
<dbReference type="EMBL" id="QKXC01000145">
    <property type="protein sequence ID" value="RBR16249.1"/>
    <property type="molecule type" value="Genomic_DNA"/>
</dbReference>
<keyword evidence="3" id="KW-0862">Zinc</keyword>
<dbReference type="Proteomes" id="UP000253153">
    <property type="component" value="Unassembled WGS sequence"/>
</dbReference>
<dbReference type="InterPro" id="IPR004181">
    <property type="entry name" value="Znf_MIZ"/>
</dbReference>
<keyword evidence="2 4" id="KW-0863">Zinc-finger</keyword>
<evidence type="ECO:0000256" key="3">
    <source>
        <dbReference type="ARBA" id="ARBA00022833"/>
    </source>
</evidence>
<name>A0A366RGJ5_9HYPO</name>
<accession>A0A366RGJ5</accession>
<feature type="compositionally biased region" description="Polar residues" evidence="5">
    <location>
        <begin position="118"/>
        <end position="133"/>
    </location>
</feature>
<evidence type="ECO:0000313" key="8">
    <source>
        <dbReference type="Proteomes" id="UP000253153"/>
    </source>
</evidence>
<evidence type="ECO:0000259" key="6">
    <source>
        <dbReference type="PROSITE" id="PS51044"/>
    </source>
</evidence>
<organism evidence="7 8">
    <name type="scientific">Fusarium coffeatum</name>
    <dbReference type="NCBI Taxonomy" id="231269"/>
    <lineage>
        <taxon>Eukaryota</taxon>
        <taxon>Fungi</taxon>
        <taxon>Dikarya</taxon>
        <taxon>Ascomycota</taxon>
        <taxon>Pezizomycotina</taxon>
        <taxon>Sordariomycetes</taxon>
        <taxon>Hypocreomycetidae</taxon>
        <taxon>Hypocreales</taxon>
        <taxon>Nectriaceae</taxon>
        <taxon>Fusarium</taxon>
        <taxon>Fusarium incarnatum-equiseti species complex</taxon>
    </lineage>
</organism>
<feature type="region of interest" description="Disordered" evidence="5">
    <location>
        <begin position="878"/>
        <end position="899"/>
    </location>
</feature>
<evidence type="ECO:0000256" key="1">
    <source>
        <dbReference type="ARBA" id="ARBA00022723"/>
    </source>
</evidence>
<feature type="compositionally biased region" description="Polar residues" evidence="5">
    <location>
        <begin position="38"/>
        <end position="48"/>
    </location>
</feature>
<feature type="domain" description="SP-RING-type" evidence="6">
    <location>
        <begin position="832"/>
        <end position="933"/>
    </location>
</feature>
<evidence type="ECO:0000256" key="5">
    <source>
        <dbReference type="SAM" id="MobiDB-lite"/>
    </source>
</evidence>
<reference evidence="7 8" key="1">
    <citation type="submission" date="2018-06" db="EMBL/GenBank/DDBJ databases">
        <title>Fusarium incarnatum-equiseti species complex species 28.</title>
        <authorList>
            <person name="Gardiner D.M."/>
        </authorList>
    </citation>
    <scope>NUCLEOTIDE SEQUENCE [LARGE SCALE GENOMIC DNA]</scope>
    <source>
        <strain evidence="7 8">FIESC_28</strain>
    </source>
</reference>
<dbReference type="OrthoDB" id="27975at2759"/>
<feature type="compositionally biased region" description="Polar residues" evidence="5">
    <location>
        <begin position="213"/>
        <end position="235"/>
    </location>
</feature>
<dbReference type="PANTHER" id="PTHR10782">
    <property type="entry name" value="ZINC FINGER MIZ DOMAIN-CONTAINING PROTEIN"/>
    <property type="match status" value="1"/>
</dbReference>
<protein>
    <recommendedName>
        <fullName evidence="6">SP-RING-type domain-containing protein</fullName>
    </recommendedName>
</protein>
<dbReference type="GO" id="GO:0008270">
    <property type="term" value="F:zinc ion binding"/>
    <property type="evidence" value="ECO:0007669"/>
    <property type="project" value="UniProtKB-KW"/>
</dbReference>
<feature type="compositionally biased region" description="Polar residues" evidence="5">
    <location>
        <begin position="21"/>
        <end position="30"/>
    </location>
</feature>
<feature type="region of interest" description="Disordered" evidence="5">
    <location>
        <begin position="470"/>
        <end position="493"/>
    </location>
</feature>
<dbReference type="AlphaFoldDB" id="A0A366RGJ5"/>
<feature type="region of interest" description="Disordered" evidence="5">
    <location>
        <begin position="1"/>
        <end position="167"/>
    </location>
</feature>
<evidence type="ECO:0000313" key="7">
    <source>
        <dbReference type="EMBL" id="RBR16249.1"/>
    </source>
</evidence>
<keyword evidence="8" id="KW-1185">Reference proteome</keyword>